<reference evidence="3" key="1">
    <citation type="submission" date="2017-11" db="EMBL/GenBank/DDBJ databases">
        <authorList>
            <person name="Kuznetsova I."/>
            <person name="Sazanova A."/>
            <person name="Chirak E."/>
            <person name="Safronova V."/>
            <person name="Willems A."/>
        </authorList>
    </citation>
    <scope>NUCLEOTIDE SEQUENCE [LARGE SCALE GENOMIC DNA]</scope>
    <source>
        <strain evidence="3">CCBAU 03422</strain>
    </source>
</reference>
<name>A0A2P7BI96_9HYPH</name>
<dbReference type="Pfam" id="PF06568">
    <property type="entry name" value="YjiS-like"/>
    <property type="match status" value="1"/>
</dbReference>
<keyword evidence="3" id="KW-1185">Reference proteome</keyword>
<dbReference type="OrthoDB" id="9812448at2"/>
<evidence type="ECO:0000313" key="3">
    <source>
        <dbReference type="Proteomes" id="UP000241764"/>
    </source>
</evidence>
<evidence type="ECO:0000313" key="2">
    <source>
        <dbReference type="EMBL" id="PSH66128.1"/>
    </source>
</evidence>
<evidence type="ECO:0000259" key="1">
    <source>
        <dbReference type="Pfam" id="PF06568"/>
    </source>
</evidence>
<dbReference type="AlphaFoldDB" id="A0A2P7BI96"/>
<dbReference type="RefSeq" id="WP_106662993.1">
    <property type="nucleotide sequence ID" value="NZ_PGGM01000002.1"/>
</dbReference>
<feature type="domain" description="YjiS-like" evidence="1">
    <location>
        <begin position="34"/>
        <end position="68"/>
    </location>
</feature>
<dbReference type="EMBL" id="PGGM01000002">
    <property type="protein sequence ID" value="PSH66128.1"/>
    <property type="molecule type" value="Genomic_DNA"/>
</dbReference>
<sequence>MSTIDTIRRRGGSEIHKASTGNRGLVRTISALSAWYGNAMVKRRTRLHLSELSDELLKDVGIAPADARREFGRPFWD</sequence>
<accession>A0A2P7BI96</accession>
<dbReference type="InterPro" id="IPR009506">
    <property type="entry name" value="YjiS-like"/>
</dbReference>
<organism evidence="2 3">
    <name type="scientific">Phyllobacterium sophorae</name>
    <dbReference type="NCBI Taxonomy" id="1520277"/>
    <lineage>
        <taxon>Bacteria</taxon>
        <taxon>Pseudomonadati</taxon>
        <taxon>Pseudomonadota</taxon>
        <taxon>Alphaproteobacteria</taxon>
        <taxon>Hyphomicrobiales</taxon>
        <taxon>Phyllobacteriaceae</taxon>
        <taxon>Phyllobacterium</taxon>
    </lineage>
</organism>
<dbReference type="Proteomes" id="UP000241764">
    <property type="component" value="Unassembled WGS sequence"/>
</dbReference>
<proteinExistence type="predicted"/>
<gene>
    <name evidence="2" type="ORF">CU103_05905</name>
</gene>
<comment type="caution">
    <text evidence="2">The sequence shown here is derived from an EMBL/GenBank/DDBJ whole genome shotgun (WGS) entry which is preliminary data.</text>
</comment>
<protein>
    <recommendedName>
        <fullName evidence="1">YjiS-like domain-containing protein</fullName>
    </recommendedName>
</protein>